<proteinExistence type="inferred from homology"/>
<dbReference type="PIRSF" id="PIRSF005536">
    <property type="entry name" value="Agal"/>
    <property type="match status" value="1"/>
</dbReference>
<dbReference type="InterPro" id="IPR031705">
    <property type="entry name" value="Glyco_hydro_36_C"/>
</dbReference>
<gene>
    <name evidence="9" type="ORF">IAA31_07890</name>
</gene>
<evidence type="ECO:0000256" key="4">
    <source>
        <dbReference type="ARBA" id="ARBA00023295"/>
    </source>
</evidence>
<organism evidence="9 10">
    <name type="scientific">Candidatus Anaerobiospirillum merdipullorum</name>
    <dbReference type="NCBI Taxonomy" id="2838450"/>
    <lineage>
        <taxon>Bacteria</taxon>
        <taxon>Pseudomonadati</taxon>
        <taxon>Pseudomonadota</taxon>
        <taxon>Gammaproteobacteria</taxon>
        <taxon>Aeromonadales</taxon>
        <taxon>Succinivibrionaceae</taxon>
        <taxon>Anaerobiospirillum</taxon>
    </lineage>
</organism>
<evidence type="ECO:0000259" key="8">
    <source>
        <dbReference type="Pfam" id="PF16875"/>
    </source>
</evidence>
<dbReference type="InterPro" id="IPR031704">
    <property type="entry name" value="Glyco_hydro_36_N"/>
</dbReference>
<reference evidence="9" key="2">
    <citation type="submission" date="2021-04" db="EMBL/GenBank/DDBJ databases">
        <authorList>
            <person name="Gilroy R."/>
        </authorList>
    </citation>
    <scope>NUCLEOTIDE SEQUENCE</scope>
    <source>
        <strain evidence="9">687</strain>
    </source>
</reference>
<dbReference type="Pfam" id="PF16875">
    <property type="entry name" value="Glyco_hydro_36N"/>
    <property type="match status" value="1"/>
</dbReference>
<comment type="catalytic activity">
    <reaction evidence="1 5">
        <text>Hydrolysis of terminal, non-reducing alpha-D-galactose residues in alpha-D-galactosides, including galactose oligosaccharides, galactomannans and galactolipids.</text>
        <dbReference type="EC" id="3.2.1.22"/>
    </reaction>
</comment>
<dbReference type="EMBL" id="JAHLFG010000087">
    <property type="protein sequence ID" value="MBU3827388.1"/>
    <property type="molecule type" value="Genomic_DNA"/>
</dbReference>
<dbReference type="FunFam" id="3.20.20.70:FF:000118">
    <property type="entry name" value="Alpha-galactosidase"/>
    <property type="match status" value="1"/>
</dbReference>
<dbReference type="GO" id="GO:0016052">
    <property type="term" value="P:carbohydrate catabolic process"/>
    <property type="evidence" value="ECO:0007669"/>
    <property type="project" value="InterPro"/>
</dbReference>
<evidence type="ECO:0000256" key="2">
    <source>
        <dbReference type="ARBA" id="ARBA00012755"/>
    </source>
</evidence>
<dbReference type="InterPro" id="IPR002252">
    <property type="entry name" value="Glyco_hydro_36"/>
</dbReference>
<keyword evidence="3 5" id="KW-0378">Hydrolase</keyword>
<name>A0A9E2NSP0_9GAMM</name>
<dbReference type="AlphaFoldDB" id="A0A9E2NSP0"/>
<dbReference type="CDD" id="cd14791">
    <property type="entry name" value="GH36"/>
    <property type="match status" value="1"/>
</dbReference>
<dbReference type="InterPro" id="IPR013780">
    <property type="entry name" value="Glyco_hydro_b"/>
</dbReference>
<evidence type="ECO:0000256" key="1">
    <source>
        <dbReference type="ARBA" id="ARBA00001255"/>
    </source>
</evidence>
<dbReference type="InterPro" id="IPR013785">
    <property type="entry name" value="Aldolase_TIM"/>
</dbReference>
<accession>A0A9E2NSP0</accession>
<dbReference type="InterPro" id="IPR017853">
    <property type="entry name" value="GH"/>
</dbReference>
<keyword evidence="4 5" id="KW-0326">Glycosidase</keyword>
<evidence type="ECO:0000313" key="10">
    <source>
        <dbReference type="Proteomes" id="UP000824150"/>
    </source>
</evidence>
<dbReference type="Pfam" id="PF02065">
    <property type="entry name" value="Melibiase"/>
    <property type="match status" value="1"/>
</dbReference>
<protein>
    <recommendedName>
        <fullName evidence="2 5">Alpha-galactosidase</fullName>
        <ecNumber evidence="2 5">3.2.1.22</ecNumber>
    </recommendedName>
</protein>
<feature type="domain" description="Glycosyl hydrolase family 36 C-terminal" evidence="7">
    <location>
        <begin position="654"/>
        <end position="749"/>
    </location>
</feature>
<evidence type="ECO:0000259" key="7">
    <source>
        <dbReference type="Pfam" id="PF16874"/>
    </source>
</evidence>
<dbReference type="InterPro" id="IPR050985">
    <property type="entry name" value="Alpha-glycosidase_related"/>
</dbReference>
<dbReference type="Proteomes" id="UP000824150">
    <property type="component" value="Unassembled WGS sequence"/>
</dbReference>
<evidence type="ECO:0000256" key="6">
    <source>
        <dbReference type="PIRSR" id="PIRSR005536-1"/>
    </source>
</evidence>
<dbReference type="PRINTS" id="PR00743">
    <property type="entry name" value="GLHYDRLASE36"/>
</dbReference>
<dbReference type="Gene3D" id="2.70.98.60">
    <property type="entry name" value="alpha-galactosidase from lactobacil brevis"/>
    <property type="match status" value="1"/>
</dbReference>
<reference evidence="9" key="1">
    <citation type="journal article" date="2021" name="PeerJ">
        <title>Extensive microbial diversity within the chicken gut microbiome revealed by metagenomics and culture.</title>
        <authorList>
            <person name="Gilroy R."/>
            <person name="Ravi A."/>
            <person name="Getino M."/>
            <person name="Pursley I."/>
            <person name="Horton D.L."/>
            <person name="Alikhan N.F."/>
            <person name="Baker D."/>
            <person name="Gharbi K."/>
            <person name="Hall N."/>
            <person name="Watson M."/>
            <person name="Adriaenssens E.M."/>
            <person name="Foster-Nyarko E."/>
            <person name="Jarju S."/>
            <person name="Secka A."/>
            <person name="Antonio M."/>
            <person name="Oren A."/>
            <person name="Chaudhuri R.R."/>
            <person name="La Ragione R."/>
            <person name="Hildebrand F."/>
            <person name="Pallen M.J."/>
        </authorList>
    </citation>
    <scope>NUCLEOTIDE SEQUENCE</scope>
    <source>
        <strain evidence="9">687</strain>
    </source>
</reference>
<dbReference type="GO" id="GO:0004557">
    <property type="term" value="F:alpha-galactosidase activity"/>
    <property type="evidence" value="ECO:0007669"/>
    <property type="project" value="UniProtKB-UniRule"/>
</dbReference>
<sequence>MQISFDENTRSFHLTNGLISYIMQLKADNYLAHLYFGQAVERFNLKYALYVTEREGCPQPDGMEEARVFSLETLPQEYPAQGCGDFRIPALRAVLDNGTSALDLRYVSHEIFSGKPALQGLPSSYVKNEDDAQTLEITLREVSGKLSVVLSYTIFRNLPILARHARISNSGCNALTLTQAASMSLDFNAAYEYDRVSMYGAHANERNIERRQLGHGIEHTSSVRGVTSHQHQNFIALCEHQADEHHGKVYGNTLVWSGNFDAATEVSCYGQTRLTLGINGEDFRWNLQAGETFTTPEAILCFSHQGFNGMSQAFHRFVREHIIRGPWQYRERPIVANSWEAAYFNFTEESIVRFAKDCVKLGAELIVLDDGWFGKRDKDNCSLGDWLITDTKKLPNGIKGLADKIHALGAKFGLWVEPEMISPNSELFRAHPDWALGVPEHKRSQQREQYVLDLSRQDVRDYIVDAICTVLRSAPIDYIKWDMNRNLSEVGSAQFPAAQQGEIATRFVLGVYDIMDRITSAFPEILFESCAGGGKRFDLGILCYMPQTWTSDNTDAICRQKIQYGTSYVFPPLTMGSHVSAVPNHQVGRFTPLLTRFICAMSGNFGYEMDLGKLSAQEQEEVKAQTALYKELRPLIQFGTFTRLMSPFAGTCNETAWSFMAEDGSKVALMYFKNLAEPSTKLRRLCLSDLDPQACYQVRHHLIPKALSVNPYAQDFNLEGEVFGGRELMEYGLTMDRVDADFAAYLIVLEKI</sequence>
<dbReference type="Gene3D" id="2.60.40.1180">
    <property type="entry name" value="Golgi alpha-mannosidase II"/>
    <property type="match status" value="1"/>
</dbReference>
<feature type="active site" description="Nucleophile" evidence="6">
    <location>
        <position position="482"/>
    </location>
</feature>
<dbReference type="PANTHER" id="PTHR43053">
    <property type="entry name" value="GLYCOSIDASE FAMILY 31"/>
    <property type="match status" value="1"/>
</dbReference>
<feature type="domain" description="Glycosyl hydrolase family 36 N-terminal" evidence="8">
    <location>
        <begin position="30"/>
        <end position="288"/>
    </location>
</feature>
<dbReference type="PANTHER" id="PTHR43053:SF3">
    <property type="entry name" value="ALPHA-GALACTOSIDASE C-RELATED"/>
    <property type="match status" value="1"/>
</dbReference>
<dbReference type="Pfam" id="PF16874">
    <property type="entry name" value="Glyco_hydro_36C"/>
    <property type="match status" value="1"/>
</dbReference>
<evidence type="ECO:0000256" key="5">
    <source>
        <dbReference type="PIRNR" id="PIRNR005536"/>
    </source>
</evidence>
<feature type="active site" description="Proton donor" evidence="6">
    <location>
        <position position="552"/>
    </location>
</feature>
<dbReference type="InterPro" id="IPR038417">
    <property type="entry name" value="Alpga-gal_N_sf"/>
</dbReference>
<evidence type="ECO:0000313" key="9">
    <source>
        <dbReference type="EMBL" id="MBU3827388.1"/>
    </source>
</evidence>
<comment type="caution">
    <text evidence="9">The sequence shown here is derived from an EMBL/GenBank/DDBJ whole genome shotgun (WGS) entry which is preliminary data.</text>
</comment>
<comment type="similarity">
    <text evidence="5">Belongs to the glycosyl hydrolase.</text>
</comment>
<dbReference type="Gene3D" id="3.20.20.70">
    <property type="entry name" value="Aldolase class I"/>
    <property type="match status" value="1"/>
</dbReference>
<dbReference type="SUPFAM" id="SSF51445">
    <property type="entry name" value="(Trans)glycosidases"/>
    <property type="match status" value="1"/>
</dbReference>
<dbReference type="EC" id="3.2.1.22" evidence="2 5"/>
<evidence type="ECO:0000256" key="3">
    <source>
        <dbReference type="ARBA" id="ARBA00022801"/>
    </source>
</evidence>